<proteinExistence type="predicted"/>
<dbReference type="Proteomes" id="UP001187192">
    <property type="component" value="Unassembled WGS sequence"/>
</dbReference>
<organism evidence="1 2">
    <name type="scientific">Ficus carica</name>
    <name type="common">Common fig</name>
    <dbReference type="NCBI Taxonomy" id="3494"/>
    <lineage>
        <taxon>Eukaryota</taxon>
        <taxon>Viridiplantae</taxon>
        <taxon>Streptophyta</taxon>
        <taxon>Embryophyta</taxon>
        <taxon>Tracheophyta</taxon>
        <taxon>Spermatophyta</taxon>
        <taxon>Magnoliopsida</taxon>
        <taxon>eudicotyledons</taxon>
        <taxon>Gunneridae</taxon>
        <taxon>Pentapetalae</taxon>
        <taxon>rosids</taxon>
        <taxon>fabids</taxon>
        <taxon>Rosales</taxon>
        <taxon>Moraceae</taxon>
        <taxon>Ficeae</taxon>
        <taxon>Ficus</taxon>
    </lineage>
</organism>
<gene>
    <name evidence="1" type="ORF">TIFTF001_029580</name>
</gene>
<evidence type="ECO:0000313" key="1">
    <source>
        <dbReference type="EMBL" id="GMN60484.1"/>
    </source>
</evidence>
<reference evidence="1" key="1">
    <citation type="submission" date="2023-07" db="EMBL/GenBank/DDBJ databases">
        <title>draft genome sequence of fig (Ficus carica).</title>
        <authorList>
            <person name="Takahashi T."/>
            <person name="Nishimura K."/>
        </authorList>
    </citation>
    <scope>NUCLEOTIDE SEQUENCE</scope>
</reference>
<accession>A0AA88J1P6</accession>
<keyword evidence="2" id="KW-1185">Reference proteome</keyword>
<sequence>MAWVATGLKKKRRGNKPGIWYLKQGNDKKNHGLQAASPPPASSPTLVYLDPAVPISLAAAKPAANNVDGEKEEKGSYLVESFQTEIRPLLIFASTRRFVSSLKQCLNRVNGIEARGRAGGEQGASRATVLQLILLYNGSVLSLD</sequence>
<comment type="caution">
    <text evidence="1">The sequence shown here is derived from an EMBL/GenBank/DDBJ whole genome shotgun (WGS) entry which is preliminary data.</text>
</comment>
<dbReference type="EMBL" id="BTGU01000099">
    <property type="protein sequence ID" value="GMN60484.1"/>
    <property type="molecule type" value="Genomic_DNA"/>
</dbReference>
<dbReference type="AlphaFoldDB" id="A0AA88J1P6"/>
<name>A0AA88J1P6_FICCA</name>
<evidence type="ECO:0000313" key="2">
    <source>
        <dbReference type="Proteomes" id="UP001187192"/>
    </source>
</evidence>
<protein>
    <submittedName>
        <fullName evidence="1">Uncharacterized protein</fullName>
    </submittedName>
</protein>